<organism evidence="15 16">
    <name type="scientific">Chiloscyllium punctatum</name>
    <name type="common">Brownbanded bambooshark</name>
    <name type="synonym">Hemiscyllium punctatum</name>
    <dbReference type="NCBI Taxonomy" id="137246"/>
    <lineage>
        <taxon>Eukaryota</taxon>
        <taxon>Metazoa</taxon>
        <taxon>Chordata</taxon>
        <taxon>Craniata</taxon>
        <taxon>Vertebrata</taxon>
        <taxon>Chondrichthyes</taxon>
        <taxon>Elasmobranchii</taxon>
        <taxon>Galeomorphii</taxon>
        <taxon>Galeoidea</taxon>
        <taxon>Orectolobiformes</taxon>
        <taxon>Hemiscylliidae</taxon>
        <taxon>Chiloscyllium</taxon>
    </lineage>
</organism>
<dbReference type="InterPro" id="IPR002173">
    <property type="entry name" value="Carboh/pur_kinase_PfkB_CS"/>
</dbReference>
<evidence type="ECO:0000256" key="13">
    <source>
        <dbReference type="HAMAP-Rule" id="MF_03215"/>
    </source>
</evidence>
<feature type="binding site" evidence="13">
    <location>
        <position position="304"/>
    </location>
    <ligand>
        <name>K(+)</name>
        <dbReference type="ChEBI" id="CHEBI:29103"/>
    </ligand>
</feature>
<dbReference type="InterPro" id="IPR011611">
    <property type="entry name" value="PfkB_dom"/>
</dbReference>
<feature type="active site" description="Proton acceptor" evidence="13">
    <location>
        <position position="267"/>
    </location>
</feature>
<dbReference type="UniPathway" id="UPA00916">
    <property type="reaction ID" value="UER00889"/>
</dbReference>
<dbReference type="GO" id="GO:0004747">
    <property type="term" value="F:ribokinase activity"/>
    <property type="evidence" value="ECO:0007669"/>
    <property type="project" value="UniProtKB-UniRule"/>
</dbReference>
<feature type="binding site" evidence="13">
    <location>
        <begin position="266"/>
        <end position="267"/>
    </location>
    <ligand>
        <name>ATP</name>
        <dbReference type="ChEBI" id="CHEBI:30616"/>
    </ligand>
</feature>
<dbReference type="OrthoDB" id="415590at2759"/>
<evidence type="ECO:0000256" key="4">
    <source>
        <dbReference type="ARBA" id="ARBA00022490"/>
    </source>
</evidence>
<evidence type="ECO:0000256" key="9">
    <source>
        <dbReference type="ARBA" id="ARBA00022840"/>
    </source>
</evidence>
<keyword evidence="13" id="KW-0539">Nucleus</keyword>
<dbReference type="EC" id="2.7.1.15" evidence="2 13"/>
<keyword evidence="4 13" id="KW-0963">Cytoplasm</keyword>
<evidence type="ECO:0000256" key="1">
    <source>
        <dbReference type="ARBA" id="ARBA00005380"/>
    </source>
</evidence>
<dbReference type="HAMAP" id="MF_01987">
    <property type="entry name" value="Ribokinase"/>
    <property type="match status" value="1"/>
</dbReference>
<evidence type="ECO:0000256" key="5">
    <source>
        <dbReference type="ARBA" id="ARBA00022679"/>
    </source>
</evidence>
<comment type="subcellular location">
    <subcellularLocation>
        <location evidence="13">Cytoplasm</location>
    </subcellularLocation>
    <subcellularLocation>
        <location evidence="13">Nucleus</location>
    </subcellularLocation>
</comment>
<evidence type="ECO:0000256" key="12">
    <source>
        <dbReference type="ARBA" id="ARBA00023277"/>
    </source>
</evidence>
<comment type="subunit">
    <text evidence="13">Homodimer.</text>
</comment>
<keyword evidence="5 13" id="KW-0808">Transferase</keyword>
<dbReference type="Proteomes" id="UP000287033">
    <property type="component" value="Unassembled WGS sequence"/>
</dbReference>
<dbReference type="GO" id="GO:0019303">
    <property type="term" value="P:D-ribose catabolic process"/>
    <property type="evidence" value="ECO:0007669"/>
    <property type="project" value="UniProtKB-UniRule"/>
</dbReference>
<sequence>MLRYPLVDLSNSIRRYDELRDGLRGECGFTPRLPKAGETIHGHKFFIGFGGKGANQCIQAARLGAKVAMVSKVGKDSFGDNYIENFKNNGVSTEYVGQTDEASTGVAPITVNDEGQNAIVIIAGANLLLNSEDLEKASRVICCAKVVVCQLEIRPAITLEALKIAHKAGVKTIFNPAPAVADLDPEFYKESDVFCCNETEAEILTGIEVCNIEDAGKAGSILLEKGCGSVIITLGAEGSVLMSQGKRTPHYIPTKKVKAVDTTGAGDSFLGALAFYMAYYPCMDLEEMSRRACDIASVSVQSQGTQASYPHRAQLPQELF</sequence>
<evidence type="ECO:0000256" key="10">
    <source>
        <dbReference type="ARBA" id="ARBA00022842"/>
    </source>
</evidence>
<proteinExistence type="inferred from homology"/>
<gene>
    <name evidence="13" type="primary">RBKS</name>
    <name evidence="15" type="ORF">chiPu_0011073</name>
</gene>
<dbReference type="InterPro" id="IPR002139">
    <property type="entry name" value="Ribo/fructo_kinase"/>
</dbReference>
<feature type="binding site" evidence="13">
    <location>
        <position position="254"/>
    </location>
    <ligand>
        <name>ATP</name>
        <dbReference type="ChEBI" id="CHEBI:30616"/>
    </ligand>
</feature>
<feature type="binding site" evidence="13">
    <location>
        <begin position="51"/>
        <end position="55"/>
    </location>
    <ligand>
        <name>substrate</name>
    </ligand>
</feature>
<evidence type="ECO:0000259" key="14">
    <source>
        <dbReference type="Pfam" id="PF00294"/>
    </source>
</evidence>
<feature type="binding site" evidence="13">
    <location>
        <position position="267"/>
    </location>
    <ligand>
        <name>substrate</name>
    </ligand>
</feature>
<evidence type="ECO:0000256" key="3">
    <source>
        <dbReference type="ARBA" id="ARBA00016943"/>
    </source>
</evidence>
<evidence type="ECO:0000256" key="7">
    <source>
        <dbReference type="ARBA" id="ARBA00022741"/>
    </source>
</evidence>
<evidence type="ECO:0000256" key="6">
    <source>
        <dbReference type="ARBA" id="ARBA00022723"/>
    </source>
</evidence>
<dbReference type="InterPro" id="IPR011877">
    <property type="entry name" value="Ribokinase"/>
</dbReference>
<keyword evidence="11 13" id="KW-0630">Potassium</keyword>
<reference evidence="15 16" key="1">
    <citation type="journal article" date="2018" name="Nat. Ecol. Evol.">
        <title>Shark genomes provide insights into elasmobranch evolution and the origin of vertebrates.</title>
        <authorList>
            <person name="Hara Y"/>
            <person name="Yamaguchi K"/>
            <person name="Onimaru K"/>
            <person name="Kadota M"/>
            <person name="Koyanagi M"/>
            <person name="Keeley SD"/>
            <person name="Tatsumi K"/>
            <person name="Tanaka K"/>
            <person name="Motone F"/>
            <person name="Kageyama Y"/>
            <person name="Nozu R"/>
            <person name="Adachi N"/>
            <person name="Nishimura O"/>
            <person name="Nakagawa R"/>
            <person name="Tanegashima C"/>
            <person name="Kiyatake I"/>
            <person name="Matsumoto R"/>
            <person name="Murakumo K"/>
            <person name="Nishida K"/>
            <person name="Terakita A"/>
            <person name="Kuratani S"/>
            <person name="Sato K"/>
            <person name="Hyodo S Kuraku.S."/>
        </authorList>
    </citation>
    <scope>NUCLEOTIDE SEQUENCE [LARGE SCALE GENOMIC DNA]</scope>
</reference>
<dbReference type="GO" id="GO:0005634">
    <property type="term" value="C:nucleus"/>
    <property type="evidence" value="ECO:0007669"/>
    <property type="project" value="UniProtKB-SubCell"/>
</dbReference>
<feature type="binding site" evidence="13">
    <location>
        <position position="302"/>
    </location>
    <ligand>
        <name>K(+)</name>
        <dbReference type="ChEBI" id="CHEBI:29103"/>
    </ligand>
</feature>
<feature type="binding site" evidence="13">
    <location>
        <position position="197"/>
    </location>
    <ligand>
        <name>ATP</name>
        <dbReference type="ChEBI" id="CHEBI:30616"/>
    </ligand>
</feature>
<dbReference type="InterPro" id="IPR029056">
    <property type="entry name" value="Ribokinase-like"/>
</dbReference>
<comment type="similarity">
    <text evidence="1">Belongs to the carbohydrate kinase pfkB family.</text>
</comment>
<evidence type="ECO:0000313" key="15">
    <source>
        <dbReference type="EMBL" id="GCC32610.1"/>
    </source>
</evidence>
<dbReference type="CDD" id="cd01174">
    <property type="entry name" value="ribokinase"/>
    <property type="match status" value="1"/>
</dbReference>
<keyword evidence="6 13" id="KW-0479">Metal-binding</keyword>
<comment type="activity regulation">
    <text evidence="13">Activated by a monovalent cation that binds near, but not in, the active site. The most likely occupant of the site in vivo is potassium. Ion binding induces a conformational change that may alter substrate affinity.</text>
</comment>
<dbReference type="OMA" id="DIVLIQQ"/>
<comment type="caution">
    <text evidence="13">Lacks conserved residue(s) required for the propagation of feature annotation.</text>
</comment>
<dbReference type="STRING" id="137246.A0A401SQE1"/>
<dbReference type="PANTHER" id="PTHR10584">
    <property type="entry name" value="SUGAR KINASE"/>
    <property type="match status" value="1"/>
</dbReference>
<dbReference type="PRINTS" id="PR00990">
    <property type="entry name" value="RIBOKINASE"/>
</dbReference>
<keyword evidence="10 13" id="KW-0460">Magnesium</keyword>
<comment type="catalytic activity">
    <reaction evidence="13">
        <text>D-ribose + ATP = D-ribose 5-phosphate + ADP + H(+)</text>
        <dbReference type="Rhea" id="RHEA:13697"/>
        <dbReference type="ChEBI" id="CHEBI:15378"/>
        <dbReference type="ChEBI" id="CHEBI:30616"/>
        <dbReference type="ChEBI" id="CHEBI:47013"/>
        <dbReference type="ChEBI" id="CHEBI:78346"/>
        <dbReference type="ChEBI" id="CHEBI:456216"/>
        <dbReference type="EC" id="2.7.1.15"/>
    </reaction>
</comment>
<dbReference type="GO" id="GO:0005524">
    <property type="term" value="F:ATP binding"/>
    <property type="evidence" value="ECO:0007669"/>
    <property type="project" value="UniProtKB-UniRule"/>
</dbReference>
<comment type="function">
    <text evidence="13">Catalyzes the phosphorylation of ribose at O-5 in a reaction requiring ATP and magnesium. The resulting D-ribose-5-phosphate can then be used either for sythesis of nucleotides, histidine, and tryptophan, or as a component of the pentose phosphate pathway.</text>
</comment>
<dbReference type="GO" id="GO:0046872">
    <property type="term" value="F:metal ion binding"/>
    <property type="evidence" value="ECO:0007669"/>
    <property type="project" value="UniProtKB-KW"/>
</dbReference>
<dbReference type="PROSITE" id="PS00584">
    <property type="entry name" value="PFKB_KINASES_2"/>
    <property type="match status" value="1"/>
</dbReference>
<dbReference type="PANTHER" id="PTHR10584:SF166">
    <property type="entry name" value="RIBOKINASE"/>
    <property type="match status" value="1"/>
</dbReference>
<evidence type="ECO:0000256" key="8">
    <source>
        <dbReference type="ARBA" id="ARBA00022777"/>
    </source>
</evidence>
<keyword evidence="7 13" id="KW-0547">Nucleotide-binding</keyword>
<comment type="caution">
    <text evidence="15">The sequence shown here is derived from an EMBL/GenBank/DDBJ whole genome shotgun (WGS) entry which is preliminary data.</text>
</comment>
<comment type="pathway">
    <text evidence="13">Carbohydrate metabolism; D-ribose degradation; D-ribose 5-phosphate from beta-D-ribopyranose: step 2/2.</text>
</comment>
<name>A0A401SQE1_CHIPU</name>
<evidence type="ECO:0000256" key="11">
    <source>
        <dbReference type="ARBA" id="ARBA00022958"/>
    </source>
</evidence>
<keyword evidence="9 13" id="KW-0067">ATP-binding</keyword>
<feature type="binding site" evidence="13">
    <location>
        <position position="299"/>
    </location>
    <ligand>
        <name>K(+)</name>
        <dbReference type="ChEBI" id="CHEBI:29103"/>
    </ligand>
</feature>
<keyword evidence="16" id="KW-1185">Reference proteome</keyword>
<feature type="domain" description="Carbohydrate kinase PfkB" evidence="14">
    <location>
        <begin position="32"/>
        <end position="311"/>
    </location>
</feature>
<feature type="binding site" evidence="13">
    <location>
        <position position="263"/>
    </location>
    <ligand>
        <name>K(+)</name>
        <dbReference type="ChEBI" id="CHEBI:29103"/>
    </ligand>
</feature>
<evidence type="ECO:0000313" key="16">
    <source>
        <dbReference type="Proteomes" id="UP000287033"/>
    </source>
</evidence>
<feature type="binding site" evidence="13">
    <location>
        <position position="261"/>
    </location>
    <ligand>
        <name>K(+)</name>
        <dbReference type="ChEBI" id="CHEBI:29103"/>
    </ligand>
</feature>
<accession>A0A401SQE1</accession>
<dbReference type="FunFam" id="3.40.1190.20:FF:000010">
    <property type="entry name" value="Ribokinase"/>
    <property type="match status" value="1"/>
</dbReference>
<dbReference type="AlphaFoldDB" id="A0A401SQE1"/>
<dbReference type="GO" id="GO:0006753">
    <property type="term" value="P:nucleoside phosphate metabolic process"/>
    <property type="evidence" value="ECO:0007669"/>
    <property type="project" value="UniProtKB-ARBA"/>
</dbReference>
<feature type="binding site" evidence="13">
    <location>
        <begin position="233"/>
        <end position="238"/>
    </location>
    <ligand>
        <name>ATP</name>
        <dbReference type="ChEBI" id="CHEBI:30616"/>
    </ligand>
</feature>
<keyword evidence="12 13" id="KW-0119">Carbohydrate metabolism</keyword>
<comment type="cofactor">
    <cofactor evidence="13">
        <name>Mg(2+)</name>
        <dbReference type="ChEBI" id="CHEBI:18420"/>
    </cofactor>
    <text evidence="13">Requires a divalent cation, most likely magnesium in vivo, as an electrophilic catalyst to aid phosphoryl group transfer. It is the chelate of the metal and the nucleotide that is the actual substrate.</text>
</comment>
<keyword evidence="8 13" id="KW-0418">Kinase</keyword>
<dbReference type="EMBL" id="BEZZ01000448">
    <property type="protein sequence ID" value="GCC32610.1"/>
    <property type="molecule type" value="Genomic_DNA"/>
</dbReference>
<protein>
    <recommendedName>
        <fullName evidence="3 13">Ribokinase</fullName>
        <shortName evidence="13">RK</shortName>
        <ecNumber evidence="2 13">2.7.1.15</ecNumber>
    </recommendedName>
</protein>
<feature type="binding site" evidence="13">
    <location>
        <position position="152"/>
    </location>
    <ligand>
        <name>substrate</name>
    </ligand>
</feature>
<dbReference type="SUPFAM" id="SSF53613">
    <property type="entry name" value="Ribokinase-like"/>
    <property type="match status" value="1"/>
</dbReference>
<dbReference type="Pfam" id="PF00294">
    <property type="entry name" value="PfkB"/>
    <property type="match status" value="1"/>
</dbReference>
<evidence type="ECO:0000256" key="2">
    <source>
        <dbReference type="ARBA" id="ARBA00012035"/>
    </source>
</evidence>
<dbReference type="NCBIfam" id="TIGR02152">
    <property type="entry name" value="D_ribokin_bact"/>
    <property type="match status" value="1"/>
</dbReference>
<comment type="similarity">
    <text evidence="13">Belongs to the carbohydrate kinase PfkB family. Ribokinase subfamily.</text>
</comment>
<dbReference type="GO" id="GO:0005829">
    <property type="term" value="C:cytosol"/>
    <property type="evidence" value="ECO:0007669"/>
    <property type="project" value="TreeGrafter"/>
</dbReference>
<dbReference type="Gene3D" id="3.40.1190.20">
    <property type="match status" value="1"/>
</dbReference>
<feature type="binding site" evidence="13">
    <location>
        <position position="308"/>
    </location>
    <ligand>
        <name>K(+)</name>
        <dbReference type="ChEBI" id="CHEBI:29103"/>
    </ligand>
</feature>